<dbReference type="InParanoid" id="A0A1E7FXQ4"/>
<dbReference type="Proteomes" id="UP000095751">
    <property type="component" value="Unassembled WGS sequence"/>
</dbReference>
<dbReference type="GO" id="GO:0007189">
    <property type="term" value="P:adenylate cyclase-activating G protein-coupled receptor signaling pathway"/>
    <property type="evidence" value="ECO:0007669"/>
    <property type="project" value="TreeGrafter"/>
</dbReference>
<keyword evidence="4 5" id="KW-0472">Membrane</keyword>
<keyword evidence="7" id="KW-1185">Reference proteome</keyword>
<keyword evidence="3 5" id="KW-1133">Transmembrane helix</keyword>
<evidence type="ECO:0000313" key="6">
    <source>
        <dbReference type="EMBL" id="OEU22915.1"/>
    </source>
</evidence>
<name>A0A1E7FXQ4_9STRA</name>
<evidence type="ECO:0000313" key="7">
    <source>
        <dbReference type="Proteomes" id="UP000095751"/>
    </source>
</evidence>
<feature type="transmembrane region" description="Helical" evidence="5">
    <location>
        <begin position="144"/>
        <end position="166"/>
    </location>
</feature>
<feature type="transmembrane region" description="Helical" evidence="5">
    <location>
        <begin position="51"/>
        <end position="68"/>
    </location>
</feature>
<evidence type="ECO:0008006" key="8">
    <source>
        <dbReference type="Google" id="ProtNLM"/>
    </source>
</evidence>
<keyword evidence="2 5" id="KW-0812">Transmembrane</keyword>
<dbReference type="OrthoDB" id="48865at2759"/>
<evidence type="ECO:0000256" key="3">
    <source>
        <dbReference type="ARBA" id="ARBA00022989"/>
    </source>
</evidence>
<accession>A0A1E7FXQ4</accession>
<comment type="subcellular location">
    <subcellularLocation>
        <location evidence="1">Membrane</location>
        <topology evidence="1">Multi-pass membrane protein</topology>
    </subcellularLocation>
</comment>
<feature type="transmembrane region" description="Helical" evidence="5">
    <location>
        <begin position="218"/>
        <end position="236"/>
    </location>
</feature>
<dbReference type="EMBL" id="KV784353">
    <property type="protein sequence ID" value="OEU22915.1"/>
    <property type="molecule type" value="Genomic_DNA"/>
</dbReference>
<feature type="transmembrane region" description="Helical" evidence="5">
    <location>
        <begin position="80"/>
        <end position="99"/>
    </location>
</feature>
<evidence type="ECO:0000256" key="1">
    <source>
        <dbReference type="ARBA" id="ARBA00004141"/>
    </source>
</evidence>
<dbReference type="KEGG" id="fcy:FRACYDRAFT_205530"/>
<reference evidence="6 7" key="1">
    <citation type="submission" date="2016-09" db="EMBL/GenBank/DDBJ databases">
        <title>Extensive genetic diversity and differential bi-allelic expression allows diatom success in the polar Southern Ocean.</title>
        <authorList>
            <consortium name="DOE Joint Genome Institute"/>
            <person name="Mock T."/>
            <person name="Otillar R.P."/>
            <person name="Strauss J."/>
            <person name="Dupont C."/>
            <person name="Frickenhaus S."/>
            <person name="Maumus F."/>
            <person name="Mcmullan M."/>
            <person name="Sanges R."/>
            <person name="Schmutz J."/>
            <person name="Toseland A."/>
            <person name="Valas R."/>
            <person name="Veluchamy A."/>
            <person name="Ward B.J."/>
            <person name="Allen A."/>
            <person name="Barry K."/>
            <person name="Falciatore A."/>
            <person name="Ferrante M."/>
            <person name="Fortunato A.E."/>
            <person name="Gloeckner G."/>
            <person name="Gruber A."/>
            <person name="Hipkin R."/>
            <person name="Janech M."/>
            <person name="Kroth P."/>
            <person name="Leese F."/>
            <person name="Lindquist E."/>
            <person name="Lyon B.R."/>
            <person name="Martin J."/>
            <person name="Mayer C."/>
            <person name="Parker M."/>
            <person name="Quesneville H."/>
            <person name="Raymond J."/>
            <person name="Uhlig C."/>
            <person name="Valentin K.U."/>
            <person name="Worden A.Z."/>
            <person name="Armbrust E.V."/>
            <person name="Bowler C."/>
            <person name="Green B."/>
            <person name="Moulton V."/>
            <person name="Van Oosterhout C."/>
            <person name="Grigoriev I."/>
        </authorList>
    </citation>
    <scope>NUCLEOTIDE SEQUENCE [LARGE SCALE GENOMIC DNA]</scope>
    <source>
        <strain evidence="6 7">CCMP1102</strain>
    </source>
</reference>
<feature type="transmembrane region" description="Helical" evidence="5">
    <location>
        <begin position="248"/>
        <end position="274"/>
    </location>
</feature>
<proteinExistence type="predicted"/>
<dbReference type="AlphaFoldDB" id="A0A1E7FXQ4"/>
<evidence type="ECO:0000256" key="5">
    <source>
        <dbReference type="SAM" id="Phobius"/>
    </source>
</evidence>
<evidence type="ECO:0000256" key="4">
    <source>
        <dbReference type="ARBA" id="ARBA00023136"/>
    </source>
</evidence>
<dbReference type="GO" id="GO:0005886">
    <property type="term" value="C:plasma membrane"/>
    <property type="evidence" value="ECO:0007669"/>
    <property type="project" value="TreeGrafter"/>
</dbReference>
<gene>
    <name evidence="6" type="ORF">FRACYDRAFT_205530</name>
</gene>
<dbReference type="GO" id="GO:0004930">
    <property type="term" value="F:G protein-coupled receptor activity"/>
    <property type="evidence" value="ECO:0007669"/>
    <property type="project" value="TreeGrafter"/>
</dbReference>
<organism evidence="6 7">
    <name type="scientific">Fragilariopsis cylindrus CCMP1102</name>
    <dbReference type="NCBI Taxonomy" id="635003"/>
    <lineage>
        <taxon>Eukaryota</taxon>
        <taxon>Sar</taxon>
        <taxon>Stramenopiles</taxon>
        <taxon>Ochrophyta</taxon>
        <taxon>Bacillariophyta</taxon>
        <taxon>Bacillariophyceae</taxon>
        <taxon>Bacillariophycidae</taxon>
        <taxon>Bacillariales</taxon>
        <taxon>Bacillariaceae</taxon>
        <taxon>Fragilariopsis</taxon>
    </lineage>
</organism>
<dbReference type="Gene3D" id="1.20.1070.10">
    <property type="entry name" value="Rhodopsin 7-helix transmembrane proteins"/>
    <property type="match status" value="1"/>
</dbReference>
<sequence>MSIIDVFVSIAYMFSTIPSPKSSYEVIWAFGNIQTCTAQGFFIQLGIIPPIYHVCLSIYFLLIVNLEVTEDTIARYVEPLMHVAALGFGFGTAIASIVLDLFNNATIWCWIARLPYNCTDSFNNDSVPILNTCARGDNSYIYRYAFFLVPLWMSMFAVLGINIAIFRVVRKREAKADNLHAIHHAKYGQTAASGLDASGSEGKQYAAAYHISARVIKVQSIAFVVGFWMIWLLPTINRLIREFKPENYFVLIFFQAFFEPLQGVFNVIIYRILYYIRLKQRYPRWTTRELLRRTYRWTFLGPPKGDPAERV</sequence>
<evidence type="ECO:0000256" key="2">
    <source>
        <dbReference type="ARBA" id="ARBA00022692"/>
    </source>
</evidence>
<dbReference type="PANTHER" id="PTHR23112:SF0">
    <property type="entry name" value="TRANSMEMBRANE PROTEIN 116"/>
    <property type="match status" value="1"/>
</dbReference>
<protein>
    <recommendedName>
        <fullName evidence="8">G-protein coupled receptors family 1 profile domain-containing protein</fullName>
    </recommendedName>
</protein>
<dbReference type="PANTHER" id="PTHR23112">
    <property type="entry name" value="G PROTEIN-COUPLED RECEPTOR 157-RELATED"/>
    <property type="match status" value="1"/>
</dbReference>